<evidence type="ECO:0000256" key="2">
    <source>
        <dbReference type="ARBA" id="ARBA00022857"/>
    </source>
</evidence>
<reference evidence="8" key="1">
    <citation type="submission" date="2022-01" db="EMBL/GenBank/DDBJ databases">
        <authorList>
            <person name="King R."/>
        </authorList>
    </citation>
    <scope>NUCLEOTIDE SEQUENCE</scope>
</reference>
<evidence type="ECO:0000259" key="7">
    <source>
        <dbReference type="Pfam" id="PF00248"/>
    </source>
</evidence>
<evidence type="ECO:0000256" key="3">
    <source>
        <dbReference type="ARBA" id="ARBA00023002"/>
    </source>
</evidence>
<evidence type="ECO:0000256" key="5">
    <source>
        <dbReference type="PIRSR" id="PIRSR000097-2"/>
    </source>
</evidence>
<evidence type="ECO:0000313" key="9">
    <source>
        <dbReference type="Proteomes" id="UP001153709"/>
    </source>
</evidence>
<dbReference type="InterPro" id="IPR018170">
    <property type="entry name" value="Aldo/ket_reductase_CS"/>
</dbReference>
<dbReference type="FunFam" id="3.20.20.100:FF:000006">
    <property type="entry name" value="Aldo-keto reductase family 1 member A1"/>
    <property type="match status" value="1"/>
</dbReference>
<proteinExistence type="inferred from homology"/>
<evidence type="ECO:0000256" key="1">
    <source>
        <dbReference type="ARBA" id="ARBA00007905"/>
    </source>
</evidence>
<dbReference type="InterPro" id="IPR020471">
    <property type="entry name" value="AKR"/>
</dbReference>
<name>A0A9N9X872_DIABA</name>
<dbReference type="PROSITE" id="PS00062">
    <property type="entry name" value="ALDOKETO_REDUCTASE_2"/>
    <property type="match status" value="1"/>
</dbReference>
<dbReference type="PROSITE" id="PS00063">
    <property type="entry name" value="ALDOKETO_REDUCTASE_3"/>
    <property type="match status" value="1"/>
</dbReference>
<feature type="binding site" evidence="5">
    <location>
        <position position="111"/>
    </location>
    <ligand>
        <name>substrate</name>
    </ligand>
</feature>
<gene>
    <name evidence="8" type="ORF">DIABBA_LOCUS4842</name>
</gene>
<evidence type="ECO:0000256" key="6">
    <source>
        <dbReference type="PIRSR" id="PIRSR000097-3"/>
    </source>
</evidence>
<dbReference type="SUPFAM" id="SSF51430">
    <property type="entry name" value="NAD(P)-linked oxidoreductase"/>
    <property type="match status" value="1"/>
</dbReference>
<dbReference type="InterPro" id="IPR036812">
    <property type="entry name" value="NAD(P)_OxRdtase_dom_sf"/>
</dbReference>
<dbReference type="EMBL" id="OU898278">
    <property type="protein sequence ID" value="CAG9831230.1"/>
    <property type="molecule type" value="Genomic_DNA"/>
</dbReference>
<keyword evidence="3" id="KW-0560">Oxidoreductase</keyword>
<evidence type="ECO:0000313" key="8">
    <source>
        <dbReference type="EMBL" id="CAG9831230.1"/>
    </source>
</evidence>
<dbReference type="AlphaFoldDB" id="A0A9N9X872"/>
<evidence type="ECO:0000256" key="4">
    <source>
        <dbReference type="PIRSR" id="PIRSR000097-1"/>
    </source>
</evidence>
<dbReference type="InterPro" id="IPR023210">
    <property type="entry name" value="NADP_OxRdtase_dom"/>
</dbReference>
<dbReference type="PIRSF" id="PIRSF000097">
    <property type="entry name" value="AKR"/>
    <property type="match status" value="1"/>
</dbReference>
<comment type="similarity">
    <text evidence="1">Belongs to the aldo/keto reductase family.</text>
</comment>
<sequence>MISKKLSNGYEMPGLAFGTWILPDEKEFETAINSALECGYRHIDTAYLYQNESLLGKILKKWLTSGKIKRDELFITSKLPMFGNNKDRVEKYITKSLADLQLDYVDMYLLHFPVATADGTFETPIQKLTADDTNHYTLWQKMQEQVELGRTRAIGLSNFNRKQIENILTFCRIPPSCLQIETHLFLQQKELVSFCQKNKIVVTGYAPIGTPGINKFLTSIGQDEKMLPNGLDHPLIKSVAEKYNKSASQVMLRYLIERDIIPIPKSCNPKRIKENIEVFDFVLCFEDMEQLETLDMGEQGWP</sequence>
<keyword evidence="2" id="KW-0521">NADP</keyword>
<feature type="site" description="Lowers pKa of active site Tyr" evidence="6">
    <location>
        <position position="78"/>
    </location>
</feature>
<organism evidence="8 9">
    <name type="scientific">Diabrotica balteata</name>
    <name type="common">Banded cucumber beetle</name>
    <dbReference type="NCBI Taxonomy" id="107213"/>
    <lineage>
        <taxon>Eukaryota</taxon>
        <taxon>Metazoa</taxon>
        <taxon>Ecdysozoa</taxon>
        <taxon>Arthropoda</taxon>
        <taxon>Hexapoda</taxon>
        <taxon>Insecta</taxon>
        <taxon>Pterygota</taxon>
        <taxon>Neoptera</taxon>
        <taxon>Endopterygota</taxon>
        <taxon>Coleoptera</taxon>
        <taxon>Polyphaga</taxon>
        <taxon>Cucujiformia</taxon>
        <taxon>Chrysomeloidea</taxon>
        <taxon>Chrysomelidae</taxon>
        <taxon>Galerucinae</taxon>
        <taxon>Diabroticina</taxon>
        <taxon>Diabroticites</taxon>
        <taxon>Diabrotica</taxon>
    </lineage>
</organism>
<dbReference type="GO" id="GO:0016491">
    <property type="term" value="F:oxidoreductase activity"/>
    <property type="evidence" value="ECO:0007669"/>
    <property type="project" value="UniProtKB-KW"/>
</dbReference>
<dbReference type="PROSITE" id="PS00798">
    <property type="entry name" value="ALDOKETO_REDUCTASE_1"/>
    <property type="match status" value="1"/>
</dbReference>
<dbReference type="PANTHER" id="PTHR11732">
    <property type="entry name" value="ALDO/KETO REDUCTASE"/>
    <property type="match status" value="1"/>
</dbReference>
<feature type="active site" description="Proton donor" evidence="4">
    <location>
        <position position="49"/>
    </location>
</feature>
<dbReference type="Gene3D" id="3.20.20.100">
    <property type="entry name" value="NADP-dependent oxidoreductase domain"/>
    <property type="match status" value="1"/>
</dbReference>
<dbReference type="Pfam" id="PF00248">
    <property type="entry name" value="Aldo_ket_red"/>
    <property type="match status" value="1"/>
</dbReference>
<protein>
    <recommendedName>
        <fullName evidence="7">NADP-dependent oxidoreductase domain-containing protein</fullName>
    </recommendedName>
</protein>
<keyword evidence="9" id="KW-1185">Reference proteome</keyword>
<dbReference type="Proteomes" id="UP001153709">
    <property type="component" value="Chromosome 3"/>
</dbReference>
<feature type="domain" description="NADP-dependent oxidoreductase" evidence="7">
    <location>
        <begin position="15"/>
        <end position="294"/>
    </location>
</feature>
<accession>A0A9N9X872</accession>
<dbReference type="PRINTS" id="PR00069">
    <property type="entry name" value="ALDKETRDTASE"/>
</dbReference>
<dbReference type="OrthoDB" id="416253at2759"/>